<dbReference type="Proteomes" id="UP000249016">
    <property type="component" value="Unassembled WGS sequence"/>
</dbReference>
<dbReference type="EMBL" id="QLII01000002">
    <property type="protein sequence ID" value="RAI73113.1"/>
    <property type="molecule type" value="Genomic_DNA"/>
</dbReference>
<dbReference type="InterPro" id="IPR000743">
    <property type="entry name" value="Glyco_hydro_28"/>
</dbReference>
<reference evidence="5 6" key="1">
    <citation type="submission" date="2018-06" db="EMBL/GenBank/DDBJ databases">
        <title>Spirosoma sp. HMF3257 Genome sequencing and assembly.</title>
        <authorList>
            <person name="Kang H."/>
            <person name="Cha I."/>
            <person name="Kim H."/>
            <person name="Kang J."/>
            <person name="Joh K."/>
        </authorList>
    </citation>
    <scope>NUCLEOTIDE SEQUENCE [LARGE SCALE GENOMIC DNA]</scope>
    <source>
        <strain evidence="5 6">HMF3257</strain>
    </source>
</reference>
<dbReference type="Gene3D" id="2.160.20.10">
    <property type="entry name" value="Single-stranded right-handed beta-helix, Pectin lyase-like"/>
    <property type="match status" value="1"/>
</dbReference>
<gene>
    <name evidence="5" type="ORF">HMF3257_37595</name>
</gene>
<evidence type="ECO:0008006" key="7">
    <source>
        <dbReference type="Google" id="ProtNLM"/>
    </source>
</evidence>
<protein>
    <recommendedName>
        <fullName evidence="7">Glycoside hydrolase family 28 protein</fullName>
    </recommendedName>
</protein>
<accession>A0A327NEH5</accession>
<dbReference type="GO" id="GO:0004650">
    <property type="term" value="F:polygalacturonase activity"/>
    <property type="evidence" value="ECO:0007669"/>
    <property type="project" value="InterPro"/>
</dbReference>
<dbReference type="SUPFAM" id="SSF51126">
    <property type="entry name" value="Pectin lyase-like"/>
    <property type="match status" value="1"/>
</dbReference>
<dbReference type="PANTHER" id="PTHR31339:SF9">
    <property type="entry name" value="PLASMIN AND FIBRONECTIN-BINDING PROTEIN A"/>
    <property type="match status" value="1"/>
</dbReference>
<dbReference type="InterPro" id="IPR012334">
    <property type="entry name" value="Pectin_lyas_fold"/>
</dbReference>
<dbReference type="OrthoDB" id="9795222at2"/>
<name>A0A327NEH5_9BACT</name>
<evidence type="ECO:0000313" key="6">
    <source>
        <dbReference type="Proteomes" id="UP000249016"/>
    </source>
</evidence>
<dbReference type="InterPro" id="IPR011050">
    <property type="entry name" value="Pectin_lyase_fold/virulence"/>
</dbReference>
<proteinExistence type="inferred from homology"/>
<evidence type="ECO:0000313" key="5">
    <source>
        <dbReference type="EMBL" id="RAI73113.1"/>
    </source>
</evidence>
<evidence type="ECO:0000256" key="2">
    <source>
        <dbReference type="ARBA" id="ARBA00022801"/>
    </source>
</evidence>
<evidence type="ECO:0000256" key="1">
    <source>
        <dbReference type="ARBA" id="ARBA00008834"/>
    </source>
</evidence>
<comment type="caution">
    <text evidence="5">The sequence shown here is derived from an EMBL/GenBank/DDBJ whole genome shotgun (WGS) entry which is preliminary data.</text>
</comment>
<evidence type="ECO:0000256" key="4">
    <source>
        <dbReference type="RuleBase" id="RU361169"/>
    </source>
</evidence>
<keyword evidence="2 4" id="KW-0378">Hydrolase</keyword>
<dbReference type="GO" id="GO:0005975">
    <property type="term" value="P:carbohydrate metabolic process"/>
    <property type="evidence" value="ECO:0007669"/>
    <property type="project" value="InterPro"/>
</dbReference>
<organism evidence="5 6">
    <name type="scientific">Spirosoma telluris</name>
    <dbReference type="NCBI Taxonomy" id="2183553"/>
    <lineage>
        <taxon>Bacteria</taxon>
        <taxon>Pseudomonadati</taxon>
        <taxon>Bacteroidota</taxon>
        <taxon>Cytophagia</taxon>
        <taxon>Cytophagales</taxon>
        <taxon>Cytophagaceae</taxon>
        <taxon>Spirosoma</taxon>
    </lineage>
</organism>
<dbReference type="InterPro" id="IPR051801">
    <property type="entry name" value="GH28_Enzymes"/>
</dbReference>
<sequence length="351" mass="39062">MVYLTGCQDVVLTDVSILDSPNWSCHLQWCRQVRVRSLIITSSLEKGVNSDGLDIDGCSDVIVSDCIIRTGDDAICLKSTRQAGRSEPCRDIIVTNCLLSSSSCAFKIGTETHADFTRIRVSNCIIKESNRGLGIIVRDGSLVSDVHFDNILIDCQRKPFFWWGNGEAFHFVVIKRSTDSKIGRIERLRLHNIVATSEGTSLIQGYDAQSVADIDLSAIRMTMNPESQPDRRMTHAVTIGQATNVRIKDCNVSWNAAFRKDHHRHALSVSNVDKAQISGFTCDPATQSQTIHLQNITDGSIMVPPFVTDLTKYLLITGNQTNRVVIETTRHTPQKVRLLIPYALEGRVLVH</sequence>
<keyword evidence="6" id="KW-1185">Reference proteome</keyword>
<dbReference type="Pfam" id="PF00295">
    <property type="entry name" value="Glyco_hydro_28"/>
    <property type="match status" value="1"/>
</dbReference>
<keyword evidence="3 4" id="KW-0326">Glycosidase</keyword>
<comment type="similarity">
    <text evidence="1 4">Belongs to the glycosyl hydrolase 28 family.</text>
</comment>
<evidence type="ECO:0000256" key="3">
    <source>
        <dbReference type="ARBA" id="ARBA00023295"/>
    </source>
</evidence>
<dbReference type="PANTHER" id="PTHR31339">
    <property type="entry name" value="PECTIN LYASE-RELATED"/>
    <property type="match status" value="1"/>
</dbReference>
<dbReference type="AlphaFoldDB" id="A0A327NEH5"/>